<organism evidence="7 8">
    <name type="scientific">Algoriphagus ornithinivorans</name>
    <dbReference type="NCBI Taxonomy" id="226506"/>
    <lineage>
        <taxon>Bacteria</taxon>
        <taxon>Pseudomonadati</taxon>
        <taxon>Bacteroidota</taxon>
        <taxon>Cytophagia</taxon>
        <taxon>Cytophagales</taxon>
        <taxon>Cyclobacteriaceae</taxon>
        <taxon>Algoriphagus</taxon>
    </lineage>
</organism>
<evidence type="ECO:0000256" key="3">
    <source>
        <dbReference type="ARBA" id="ARBA00022723"/>
    </source>
</evidence>
<dbReference type="EMBL" id="FOVW01000001">
    <property type="protein sequence ID" value="SFN66118.1"/>
    <property type="molecule type" value="Genomic_DNA"/>
</dbReference>
<keyword evidence="7" id="KW-0456">Lyase</keyword>
<name>A0A1I5AUI5_9BACT</name>
<gene>
    <name evidence="7" type="ORF">SAMN04488519_101282</name>
</gene>
<dbReference type="Proteomes" id="UP000199564">
    <property type="component" value="Unassembled WGS sequence"/>
</dbReference>
<keyword evidence="8" id="KW-1185">Reference proteome</keyword>
<dbReference type="PANTHER" id="PTHR11228:SF27">
    <property type="entry name" value="GLYCYL-RADICAL ENZYME ACTIVATING ENZYME MJ1227-RELATED"/>
    <property type="match status" value="1"/>
</dbReference>
<sequence>MLDGVVFSGGECTIHSQLIAFVREVKKMGFEVKIDTNGSRPEVIGQLITEDLLDYVALDFKSLPEKYWEVTRSDLFLAFEKTLEIMVSSSVPFEVRTTVHSEQLRTSHLDAMNTWLRGKGYFGSYYLQPFRGDKQTLGNLGESKKPSLKSRVGVWRN</sequence>
<evidence type="ECO:0000256" key="5">
    <source>
        <dbReference type="ARBA" id="ARBA00023014"/>
    </source>
</evidence>
<dbReference type="InterPro" id="IPR050377">
    <property type="entry name" value="Radical_SAM_PqqE_MftC-like"/>
</dbReference>
<accession>A0A1I5AUI5</accession>
<dbReference type="STRING" id="226506.SAMN04488519_101282"/>
<proteinExistence type="predicted"/>
<evidence type="ECO:0000259" key="6">
    <source>
        <dbReference type="Pfam" id="PF04055"/>
    </source>
</evidence>
<evidence type="ECO:0000313" key="7">
    <source>
        <dbReference type="EMBL" id="SFN66118.1"/>
    </source>
</evidence>
<evidence type="ECO:0000256" key="4">
    <source>
        <dbReference type="ARBA" id="ARBA00023004"/>
    </source>
</evidence>
<dbReference type="Pfam" id="PF04055">
    <property type="entry name" value="Radical_SAM"/>
    <property type="match status" value="1"/>
</dbReference>
<dbReference type="InterPro" id="IPR058240">
    <property type="entry name" value="rSAM_sf"/>
</dbReference>
<keyword evidence="2" id="KW-0949">S-adenosyl-L-methionine</keyword>
<keyword evidence="7" id="KW-0670">Pyruvate</keyword>
<dbReference type="Gene3D" id="3.20.20.70">
    <property type="entry name" value="Aldolase class I"/>
    <property type="match status" value="1"/>
</dbReference>
<dbReference type="SUPFAM" id="SSF102114">
    <property type="entry name" value="Radical SAM enzymes"/>
    <property type="match status" value="1"/>
</dbReference>
<comment type="cofactor">
    <cofactor evidence="1">
        <name>[4Fe-4S] cluster</name>
        <dbReference type="ChEBI" id="CHEBI:49883"/>
    </cofactor>
</comment>
<evidence type="ECO:0000313" key="8">
    <source>
        <dbReference type="Proteomes" id="UP000199564"/>
    </source>
</evidence>
<evidence type="ECO:0000256" key="1">
    <source>
        <dbReference type="ARBA" id="ARBA00001966"/>
    </source>
</evidence>
<dbReference type="InterPro" id="IPR013785">
    <property type="entry name" value="Aldolase_TIM"/>
</dbReference>
<dbReference type="InterPro" id="IPR007197">
    <property type="entry name" value="rSAM"/>
</dbReference>
<reference evidence="8" key="1">
    <citation type="submission" date="2016-10" db="EMBL/GenBank/DDBJ databases">
        <authorList>
            <person name="Varghese N."/>
            <person name="Submissions S."/>
        </authorList>
    </citation>
    <scope>NUCLEOTIDE SEQUENCE [LARGE SCALE GENOMIC DNA]</scope>
    <source>
        <strain evidence="8">DSM 15282</strain>
    </source>
</reference>
<protein>
    <submittedName>
        <fullName evidence="7">Pyruvate formate lyase activating enzyme</fullName>
    </submittedName>
</protein>
<keyword evidence="5" id="KW-0411">Iron-sulfur</keyword>
<feature type="domain" description="Radical SAM core" evidence="6">
    <location>
        <begin position="3"/>
        <end position="98"/>
    </location>
</feature>
<dbReference type="AlphaFoldDB" id="A0A1I5AUI5"/>
<evidence type="ECO:0000256" key="2">
    <source>
        <dbReference type="ARBA" id="ARBA00022691"/>
    </source>
</evidence>
<dbReference type="GO" id="GO:0046872">
    <property type="term" value="F:metal ion binding"/>
    <property type="evidence" value="ECO:0007669"/>
    <property type="project" value="UniProtKB-KW"/>
</dbReference>
<dbReference type="GO" id="GO:0051536">
    <property type="term" value="F:iron-sulfur cluster binding"/>
    <property type="evidence" value="ECO:0007669"/>
    <property type="project" value="UniProtKB-KW"/>
</dbReference>
<keyword evidence="3" id="KW-0479">Metal-binding</keyword>
<keyword evidence="4" id="KW-0408">Iron</keyword>
<dbReference type="PANTHER" id="PTHR11228">
    <property type="entry name" value="RADICAL SAM DOMAIN PROTEIN"/>
    <property type="match status" value="1"/>
</dbReference>
<dbReference type="GO" id="GO:0016829">
    <property type="term" value="F:lyase activity"/>
    <property type="evidence" value="ECO:0007669"/>
    <property type="project" value="UniProtKB-KW"/>
</dbReference>